<organism evidence="2 3">
    <name type="scientific">Symbiodinium microadriaticum</name>
    <name type="common">Dinoflagellate</name>
    <name type="synonym">Zooxanthella microadriatica</name>
    <dbReference type="NCBI Taxonomy" id="2951"/>
    <lineage>
        <taxon>Eukaryota</taxon>
        <taxon>Sar</taxon>
        <taxon>Alveolata</taxon>
        <taxon>Dinophyceae</taxon>
        <taxon>Suessiales</taxon>
        <taxon>Symbiodiniaceae</taxon>
        <taxon>Symbiodinium</taxon>
    </lineage>
</organism>
<gene>
    <name evidence="2" type="ORF">AK812_SmicGene5194</name>
</gene>
<evidence type="ECO:0000256" key="1">
    <source>
        <dbReference type="SAM" id="MobiDB-lite"/>
    </source>
</evidence>
<feature type="compositionally biased region" description="Basic and acidic residues" evidence="1">
    <location>
        <begin position="659"/>
        <end position="668"/>
    </location>
</feature>
<protein>
    <submittedName>
        <fullName evidence="2">Uncharacterized protein</fullName>
    </submittedName>
</protein>
<dbReference type="GO" id="GO:0005854">
    <property type="term" value="C:nascent polypeptide-associated complex"/>
    <property type="evidence" value="ECO:0007669"/>
    <property type="project" value="InterPro"/>
</dbReference>
<feature type="compositionally biased region" description="Acidic residues" evidence="1">
    <location>
        <begin position="520"/>
        <end position="547"/>
    </location>
</feature>
<dbReference type="EMBL" id="LSRX01000067">
    <property type="protein sequence ID" value="OLQ10981.1"/>
    <property type="molecule type" value="Genomic_DNA"/>
</dbReference>
<name>A0A1Q9EU82_SYMMI</name>
<feature type="compositionally biased region" description="Acidic residues" evidence="1">
    <location>
        <begin position="1406"/>
        <end position="1417"/>
    </location>
</feature>
<accession>A0A1Q9EU82</accession>
<proteinExistence type="predicted"/>
<feature type="region of interest" description="Disordered" evidence="1">
    <location>
        <begin position="150"/>
        <end position="199"/>
    </location>
</feature>
<comment type="caution">
    <text evidence="2">The sequence shown here is derived from an EMBL/GenBank/DDBJ whole genome shotgun (WGS) entry which is preliminary data.</text>
</comment>
<feature type="compositionally biased region" description="Basic and acidic residues" evidence="1">
    <location>
        <begin position="488"/>
        <end position="519"/>
    </location>
</feature>
<feature type="region of interest" description="Disordered" evidence="1">
    <location>
        <begin position="488"/>
        <end position="554"/>
    </location>
</feature>
<feature type="compositionally biased region" description="Basic and acidic residues" evidence="1">
    <location>
        <begin position="53"/>
        <end position="68"/>
    </location>
</feature>
<feature type="compositionally biased region" description="Basic and acidic residues" evidence="1">
    <location>
        <begin position="1396"/>
        <end position="1405"/>
    </location>
</feature>
<feature type="region of interest" description="Disordered" evidence="1">
    <location>
        <begin position="1225"/>
        <end position="1291"/>
    </location>
</feature>
<feature type="region of interest" description="Disordered" evidence="1">
    <location>
        <begin position="52"/>
        <end position="73"/>
    </location>
</feature>
<dbReference type="Proteomes" id="UP000186817">
    <property type="component" value="Unassembled WGS sequence"/>
</dbReference>
<keyword evidence="3" id="KW-1185">Reference proteome</keyword>
<feature type="region of interest" description="Disordered" evidence="1">
    <location>
        <begin position="887"/>
        <end position="936"/>
    </location>
</feature>
<sequence>MLAKLAAREATRRWGRMQDVADILHSEEQSDREKQDRVKRLSQEDCVCALETSNKKKDKPNPKAEGEKKKTKKVLSAVRRSSALPDLWSRLDFAWTLECRGDKLLPGPAVALPGPAVGPLLRRWCCRDLMAVSSFACRFPRGPPVEWWAGSKPSAQRPRGEALLGGTPEPAPSIAPKAKYASPRGNLKSGRESSQAAMPVMRNAESKRIQYLRRQLRRGHSEKGREFTEEDKQQMQAALDSEIAKRKEGTVKRLEKKMETEQDRGMAHMTAECAVLNEKLDRALASRSSGSRDPELVQRLLGEPGSVLEIQADINVRKEDLKRKRQQDRADARAAEKRRKALEPFEIPLQGDVKQDGVVLRGELGREKLRGFQGDAVFKFGGVHCRLVELGAQATLQLEPFSAEQMESLETMLQNGFECKVLAVTKKAVVEARLNPNGKVRDVATNRIISAASLLTLRFTTHRFTPVEFLPVKVETQAPSEVHEAVAAEVRDQKENESEAEVRDQEEPEAEVRDQKENESEAEVGDQEENESEAEVGDQEPEAAPAEEEPRGEWKMTVQGRTVSFDFVKNALFTCAGPVREVKVVGPEAVEFLAKIAPGPQSPDFHRAQLQHIEGDLFLIHPKLWSQEVTRLRAAAEETAALDDDLDESAEKPVPAPAEESREIKEPEPVEETAALDDDLGEARDQRRVQGFVGEVGDCGWLELFLDDEVCYDDARGRVVSGLLHGWVSGCEMILGEEVTQLKELPEFGRLRAGARGHDGDVEIVEGLRVRRVGDELELAARTLEEYAEDLKILTPKLADGTFVDHRLRWAENKWASELFEINAGTGKLFQRKGRRSVNPEQGDMHRSGRPPGVGPLLRRWCCRDLMAVSSFACRFPRGPPVEWWAGSKPSAQRPRGEALLGGTPEPAPSIAPKAKYASPRGNLKSGRESSQAAMPVMRNAESKRIQYLRRQLRRGHSEKGREFTEEDKQQMQAALDSEIAKRKEGTVKRLEKKMETEQDRGMAHMTAECAVLNEKLDRALASRSSGSRDPELVQRLLGEPGSVLEIQADINVRKEDLKRKRQQDRADARAAEKRRKALEPFEIPLQGDVKQDGVVLRGELGREKLRGFQGDAVFKFGGVHCRLVELGAQATLQLEPFSAEQMESLETMLQNGFECKVLAVTKKAVVEARLNPNGKVRDVATNRIISAASLLTLRFTTHRFTPVEFLPVKVETQAPSEVHEAVAAEVRDQKENESEAEVRDQEEPEAEVRDQKENESEAEVGDQEENESEAEVGDQEPEAAPAEEEPRGEWKMTVQGRTVSFDFVKNALFTCAGPVREVKVVGPEAVEFLAKIAPGPQSPDFHRAQLQHIEGDLFLIHPKLWSQEVTRLRAAAEETAALDDDLDESAEKPVPAPAEESREIKEPEPVEETAALDDDLGEARDQRRVQGFVGEVGDCGWLELFLDDEVCYDDARGRVVSGLLHGWVSGCEMILGEEVTQLKELPEFGRLRAGARGHDGDVEIVEGLRVRRVGDELELAARTLEEYAEDLKILTPKLADGTFVDHRLRWAENKWASELFEINAGTGKLFQRKGRRSVNPEQARVRVRLSA</sequence>
<evidence type="ECO:0000313" key="2">
    <source>
        <dbReference type="EMBL" id="OLQ10981.1"/>
    </source>
</evidence>
<evidence type="ECO:0000313" key="3">
    <source>
        <dbReference type="Proteomes" id="UP000186817"/>
    </source>
</evidence>
<feature type="compositionally biased region" description="Acidic residues" evidence="1">
    <location>
        <begin position="1257"/>
        <end position="1284"/>
    </location>
</feature>
<feature type="compositionally biased region" description="Basic and acidic residues" evidence="1">
    <location>
        <begin position="1225"/>
        <end position="1256"/>
    </location>
</feature>
<feature type="region of interest" description="Disordered" evidence="1">
    <location>
        <begin position="640"/>
        <end position="681"/>
    </location>
</feature>
<dbReference type="InterPro" id="IPR016641">
    <property type="entry name" value="EGD2/NACA0like"/>
</dbReference>
<dbReference type="OrthoDB" id="430480at2759"/>
<dbReference type="PANTHER" id="PTHR21713">
    <property type="entry name" value="NASCENT POLYPEPTIDE ASSOCIATED COMPLEX ALPHA SUBUNIT-RELATED"/>
    <property type="match status" value="1"/>
</dbReference>
<feature type="compositionally biased region" description="Acidic residues" evidence="1">
    <location>
        <begin position="669"/>
        <end position="680"/>
    </location>
</feature>
<reference evidence="2 3" key="1">
    <citation type="submission" date="2016-02" db="EMBL/GenBank/DDBJ databases">
        <title>Genome analysis of coral dinoflagellate symbionts highlights evolutionary adaptations to a symbiotic lifestyle.</title>
        <authorList>
            <person name="Aranda M."/>
            <person name="Li Y."/>
            <person name="Liew Y.J."/>
            <person name="Baumgarten S."/>
            <person name="Simakov O."/>
            <person name="Wilson M."/>
            <person name="Piel J."/>
            <person name="Ashoor H."/>
            <person name="Bougouffa S."/>
            <person name="Bajic V.B."/>
            <person name="Ryu T."/>
            <person name="Ravasi T."/>
            <person name="Bayer T."/>
            <person name="Micklem G."/>
            <person name="Kim H."/>
            <person name="Bhak J."/>
            <person name="Lajeunesse T.C."/>
            <person name="Voolstra C.R."/>
        </authorList>
    </citation>
    <scope>NUCLEOTIDE SEQUENCE [LARGE SCALE GENOMIC DNA]</scope>
    <source>
        <strain evidence="2 3">CCMP2467</strain>
    </source>
</reference>
<feature type="region of interest" description="Disordered" evidence="1">
    <location>
        <begin position="1377"/>
        <end position="1418"/>
    </location>
</feature>
<feature type="region of interest" description="Disordered" evidence="1">
    <location>
        <begin position="832"/>
        <end position="851"/>
    </location>
</feature>